<organism evidence="2 3">
    <name type="scientific">Desulfotomaculum copahuensis</name>
    <dbReference type="NCBI Taxonomy" id="1838280"/>
    <lineage>
        <taxon>Bacteria</taxon>
        <taxon>Bacillati</taxon>
        <taxon>Bacillota</taxon>
        <taxon>Clostridia</taxon>
        <taxon>Eubacteriales</taxon>
        <taxon>Desulfotomaculaceae</taxon>
        <taxon>Desulfotomaculum</taxon>
    </lineage>
</organism>
<sequence>MVETAVNGKKNGAHTRPDSGIIPDRFRLTKRLVLIAPGDIPYPPNNLHAPVLTDRRAFFPARPYCGKLDDGH</sequence>
<keyword evidence="3" id="KW-1185">Reference proteome</keyword>
<evidence type="ECO:0000256" key="1">
    <source>
        <dbReference type="SAM" id="MobiDB-lite"/>
    </source>
</evidence>
<evidence type="ECO:0000313" key="2">
    <source>
        <dbReference type="EMBL" id="OAT81303.1"/>
    </source>
</evidence>
<evidence type="ECO:0000313" key="3">
    <source>
        <dbReference type="Proteomes" id="UP000078532"/>
    </source>
</evidence>
<dbReference type="EMBL" id="LYVF01000165">
    <property type="protein sequence ID" value="OAT81303.1"/>
    <property type="molecule type" value="Genomic_DNA"/>
</dbReference>
<dbReference type="STRING" id="1838280.A6M21_00460"/>
<protein>
    <submittedName>
        <fullName evidence="2">Uncharacterized protein</fullName>
    </submittedName>
</protein>
<accession>A0A1B7LDY1</accession>
<proteinExistence type="predicted"/>
<feature type="region of interest" description="Disordered" evidence="1">
    <location>
        <begin position="1"/>
        <end position="21"/>
    </location>
</feature>
<reference evidence="2 3" key="1">
    <citation type="submission" date="2016-04" db="EMBL/GenBank/DDBJ databases">
        <authorList>
            <person name="Evans L.H."/>
            <person name="Alamgir A."/>
            <person name="Owens N."/>
            <person name="Weber N.D."/>
            <person name="Virtaneva K."/>
            <person name="Barbian K."/>
            <person name="Babar A."/>
            <person name="Rosenke K."/>
        </authorList>
    </citation>
    <scope>NUCLEOTIDE SEQUENCE [LARGE SCALE GENOMIC DNA]</scope>
    <source>
        <strain evidence="2 3">LMa1</strain>
    </source>
</reference>
<name>A0A1B7LDY1_9FIRM</name>
<dbReference type="Proteomes" id="UP000078532">
    <property type="component" value="Unassembled WGS sequence"/>
</dbReference>
<comment type="caution">
    <text evidence="2">The sequence shown here is derived from an EMBL/GenBank/DDBJ whole genome shotgun (WGS) entry which is preliminary data.</text>
</comment>
<gene>
    <name evidence="2" type="ORF">A6M21_00460</name>
</gene>
<dbReference type="AlphaFoldDB" id="A0A1B7LDY1"/>